<accession>A0A7W3LRT2</accession>
<protein>
    <submittedName>
        <fullName evidence="8">Cytochrome P450</fullName>
    </submittedName>
</protein>
<dbReference type="SUPFAM" id="SSF48264">
    <property type="entry name" value="Cytochrome P450"/>
    <property type="match status" value="1"/>
</dbReference>
<dbReference type="EMBL" id="JACJIA010000006">
    <property type="protein sequence ID" value="MBA8953047.1"/>
    <property type="molecule type" value="Genomic_DNA"/>
</dbReference>
<dbReference type="GO" id="GO:0016705">
    <property type="term" value="F:oxidoreductase activity, acting on paired donors, with incorporation or reduction of molecular oxygen"/>
    <property type="evidence" value="ECO:0007669"/>
    <property type="project" value="InterPro"/>
</dbReference>
<dbReference type="Gene3D" id="1.10.630.10">
    <property type="entry name" value="Cytochrome P450"/>
    <property type="match status" value="1"/>
</dbReference>
<evidence type="ECO:0000313" key="9">
    <source>
        <dbReference type="Proteomes" id="UP000572680"/>
    </source>
</evidence>
<gene>
    <name evidence="8" type="ORF">HNR61_004697</name>
</gene>
<evidence type="ECO:0000313" key="8">
    <source>
        <dbReference type="EMBL" id="MBA8953047.1"/>
    </source>
</evidence>
<dbReference type="InterPro" id="IPR002397">
    <property type="entry name" value="Cyt_P450_B"/>
</dbReference>
<proteinExistence type="inferred from homology"/>
<keyword evidence="4 7" id="KW-0560">Oxidoreductase</keyword>
<dbReference type="AlphaFoldDB" id="A0A7W3LRT2"/>
<dbReference type="Pfam" id="PF00067">
    <property type="entry name" value="p450"/>
    <property type="match status" value="1"/>
</dbReference>
<dbReference type="RefSeq" id="WP_182845300.1">
    <property type="nucleotide sequence ID" value="NZ_BAAALP010000033.1"/>
</dbReference>
<keyword evidence="5 7" id="KW-0408">Iron</keyword>
<organism evidence="8 9">
    <name type="scientific">Actinomadura namibiensis</name>
    <dbReference type="NCBI Taxonomy" id="182080"/>
    <lineage>
        <taxon>Bacteria</taxon>
        <taxon>Bacillati</taxon>
        <taxon>Actinomycetota</taxon>
        <taxon>Actinomycetes</taxon>
        <taxon>Streptosporangiales</taxon>
        <taxon>Thermomonosporaceae</taxon>
        <taxon>Actinomadura</taxon>
    </lineage>
</organism>
<sequence length="409" mass="44100">MKRTCPVTLDRAGTDIHAENARLRSQGPVARVELPGGVPGWTVIGHDLARKVLSDPRFTKDPRNWPAYVNGEIPPDWPMITWVVMDNMTTHDGPDHARLRRLISRAFTPRRVAATRPLIERITTGLLDDLAAVPPGEVVDLKARFAYPLPASVVCDLFGVPPESRAEALRGGEVNTTTAITPEEAAANVEQWQRALGELVEAKRREPGDDLTSVLVDAAEDGTRLTDEELVGTLFLMLGAGSETVMNLLCHAVVDLLSHPEQLDLVLTGKVDWEQVVEESLRGQSPIAHLPFRFTTEDVEVGGVTIPRGDPVLVGFAGIGRDPALHGEEAALFDITRADKTHLSFGHGAHFCLGAPLARLEAAIALPALFDRFPGIRLAAGRDRLAPQPTFIMNGPAAVPVTLGGHGTA</sequence>
<name>A0A7W3LRT2_ACTNM</name>
<evidence type="ECO:0000256" key="5">
    <source>
        <dbReference type="ARBA" id="ARBA00023004"/>
    </source>
</evidence>
<dbReference type="PRINTS" id="PR00359">
    <property type="entry name" value="BP450"/>
</dbReference>
<evidence type="ECO:0000256" key="7">
    <source>
        <dbReference type="RuleBase" id="RU000461"/>
    </source>
</evidence>
<dbReference type="GO" id="GO:0005506">
    <property type="term" value="F:iron ion binding"/>
    <property type="evidence" value="ECO:0007669"/>
    <property type="project" value="InterPro"/>
</dbReference>
<evidence type="ECO:0000256" key="6">
    <source>
        <dbReference type="ARBA" id="ARBA00023033"/>
    </source>
</evidence>
<dbReference type="GO" id="GO:0020037">
    <property type="term" value="F:heme binding"/>
    <property type="evidence" value="ECO:0007669"/>
    <property type="project" value="InterPro"/>
</dbReference>
<evidence type="ECO:0000256" key="4">
    <source>
        <dbReference type="ARBA" id="ARBA00023002"/>
    </source>
</evidence>
<dbReference type="PANTHER" id="PTHR46696:SF1">
    <property type="entry name" value="CYTOCHROME P450 YJIB-RELATED"/>
    <property type="match status" value="1"/>
</dbReference>
<dbReference type="GO" id="GO:0004497">
    <property type="term" value="F:monooxygenase activity"/>
    <property type="evidence" value="ECO:0007669"/>
    <property type="project" value="UniProtKB-KW"/>
</dbReference>
<keyword evidence="9" id="KW-1185">Reference proteome</keyword>
<dbReference type="Proteomes" id="UP000572680">
    <property type="component" value="Unassembled WGS sequence"/>
</dbReference>
<evidence type="ECO:0000256" key="2">
    <source>
        <dbReference type="ARBA" id="ARBA00022617"/>
    </source>
</evidence>
<dbReference type="InterPro" id="IPR001128">
    <property type="entry name" value="Cyt_P450"/>
</dbReference>
<keyword evidence="3 7" id="KW-0479">Metal-binding</keyword>
<comment type="similarity">
    <text evidence="1 7">Belongs to the cytochrome P450 family.</text>
</comment>
<comment type="caution">
    <text evidence="8">The sequence shown here is derived from an EMBL/GenBank/DDBJ whole genome shotgun (WGS) entry which is preliminary data.</text>
</comment>
<dbReference type="InterPro" id="IPR017972">
    <property type="entry name" value="Cyt_P450_CS"/>
</dbReference>
<evidence type="ECO:0000256" key="3">
    <source>
        <dbReference type="ARBA" id="ARBA00022723"/>
    </source>
</evidence>
<dbReference type="PROSITE" id="PS00086">
    <property type="entry name" value="CYTOCHROME_P450"/>
    <property type="match status" value="1"/>
</dbReference>
<keyword evidence="6 7" id="KW-0503">Monooxygenase</keyword>
<keyword evidence="2 7" id="KW-0349">Heme</keyword>
<dbReference type="PANTHER" id="PTHR46696">
    <property type="entry name" value="P450, PUTATIVE (EUROFUNG)-RELATED"/>
    <property type="match status" value="1"/>
</dbReference>
<evidence type="ECO:0000256" key="1">
    <source>
        <dbReference type="ARBA" id="ARBA00010617"/>
    </source>
</evidence>
<reference evidence="8 9" key="1">
    <citation type="submission" date="2020-08" db="EMBL/GenBank/DDBJ databases">
        <title>Genomic Encyclopedia of Type Strains, Phase IV (KMG-IV): sequencing the most valuable type-strain genomes for metagenomic binning, comparative biology and taxonomic classification.</title>
        <authorList>
            <person name="Goeker M."/>
        </authorList>
    </citation>
    <scope>NUCLEOTIDE SEQUENCE [LARGE SCALE GENOMIC DNA]</scope>
    <source>
        <strain evidence="8 9">DSM 44197</strain>
    </source>
</reference>
<dbReference type="CDD" id="cd11029">
    <property type="entry name" value="CYP107-like"/>
    <property type="match status" value="1"/>
</dbReference>
<dbReference type="FunFam" id="1.10.630.10:FF:000018">
    <property type="entry name" value="Cytochrome P450 monooxygenase"/>
    <property type="match status" value="1"/>
</dbReference>
<dbReference type="InterPro" id="IPR036396">
    <property type="entry name" value="Cyt_P450_sf"/>
</dbReference>